<dbReference type="PANTHER" id="PTHR43156">
    <property type="entry name" value="STAGE II SPORULATION PROTEIN E-RELATED"/>
    <property type="match status" value="1"/>
</dbReference>
<dbReference type="GO" id="GO:0016791">
    <property type="term" value="F:phosphatase activity"/>
    <property type="evidence" value="ECO:0007669"/>
    <property type="project" value="TreeGrafter"/>
</dbReference>
<dbReference type="InterPro" id="IPR036457">
    <property type="entry name" value="PPM-type-like_dom_sf"/>
</dbReference>
<sequence length="110" mass="12445">INALTIFRILSTEIFDRATVLSKVFITILDINTGKLDYANAGHNPPMYFKKNTGFDFLTTAKRFVLGGMPDVRYVEESLTMKPGEVIILYTDGVNEAMNPEGEQYSNKRF</sequence>
<accession>X1L5Q9</accession>
<dbReference type="Pfam" id="PF07228">
    <property type="entry name" value="SpoIIE"/>
    <property type="match status" value="1"/>
</dbReference>
<dbReference type="SUPFAM" id="SSF81606">
    <property type="entry name" value="PP2C-like"/>
    <property type="match status" value="1"/>
</dbReference>
<organism evidence="3">
    <name type="scientific">marine sediment metagenome</name>
    <dbReference type="NCBI Taxonomy" id="412755"/>
    <lineage>
        <taxon>unclassified sequences</taxon>
        <taxon>metagenomes</taxon>
        <taxon>ecological metagenomes</taxon>
    </lineage>
</organism>
<feature type="domain" description="PPM-type phosphatase" evidence="2">
    <location>
        <begin position="21"/>
        <end position="109"/>
    </location>
</feature>
<proteinExistence type="predicted"/>
<reference evidence="3" key="1">
    <citation type="journal article" date="2014" name="Front. Microbiol.">
        <title>High frequency of phylogenetically diverse reductive dehalogenase-homologous genes in deep subseafloor sedimentary metagenomes.</title>
        <authorList>
            <person name="Kawai M."/>
            <person name="Futagami T."/>
            <person name="Toyoda A."/>
            <person name="Takaki Y."/>
            <person name="Nishi S."/>
            <person name="Hori S."/>
            <person name="Arai W."/>
            <person name="Tsubouchi T."/>
            <person name="Morono Y."/>
            <person name="Uchiyama I."/>
            <person name="Ito T."/>
            <person name="Fujiyama A."/>
            <person name="Inagaki F."/>
            <person name="Takami H."/>
        </authorList>
    </citation>
    <scope>NUCLEOTIDE SEQUENCE</scope>
    <source>
        <strain evidence="3">Expedition CK06-06</strain>
    </source>
</reference>
<feature type="non-terminal residue" evidence="3">
    <location>
        <position position="110"/>
    </location>
</feature>
<dbReference type="InterPro" id="IPR052016">
    <property type="entry name" value="Bact_Sigma-Reg"/>
</dbReference>
<protein>
    <recommendedName>
        <fullName evidence="2">PPM-type phosphatase domain-containing protein</fullName>
    </recommendedName>
</protein>
<keyword evidence="1" id="KW-0378">Hydrolase</keyword>
<evidence type="ECO:0000256" key="1">
    <source>
        <dbReference type="ARBA" id="ARBA00022801"/>
    </source>
</evidence>
<evidence type="ECO:0000313" key="3">
    <source>
        <dbReference type="EMBL" id="GAH97774.1"/>
    </source>
</evidence>
<dbReference type="PANTHER" id="PTHR43156:SF2">
    <property type="entry name" value="STAGE II SPORULATION PROTEIN E"/>
    <property type="match status" value="1"/>
</dbReference>
<comment type="caution">
    <text evidence="3">The sequence shown here is derived from an EMBL/GenBank/DDBJ whole genome shotgun (WGS) entry which is preliminary data.</text>
</comment>
<dbReference type="Gene3D" id="3.60.40.10">
    <property type="entry name" value="PPM-type phosphatase domain"/>
    <property type="match status" value="1"/>
</dbReference>
<name>X1L5Q9_9ZZZZ</name>
<dbReference type="InterPro" id="IPR001932">
    <property type="entry name" value="PPM-type_phosphatase-like_dom"/>
</dbReference>
<evidence type="ECO:0000259" key="2">
    <source>
        <dbReference type="Pfam" id="PF07228"/>
    </source>
</evidence>
<feature type="non-terminal residue" evidence="3">
    <location>
        <position position="1"/>
    </location>
</feature>
<dbReference type="AlphaFoldDB" id="X1L5Q9"/>
<gene>
    <name evidence="3" type="ORF">S03H2_70891</name>
</gene>
<dbReference type="EMBL" id="BARU01047254">
    <property type="protein sequence ID" value="GAH97774.1"/>
    <property type="molecule type" value="Genomic_DNA"/>
</dbReference>